<dbReference type="EMBL" id="LT594324">
    <property type="protein sequence ID" value="SBT44671.1"/>
    <property type="molecule type" value="Genomic_DNA"/>
</dbReference>
<dbReference type="Proteomes" id="UP000198765">
    <property type="component" value="Chromosome I"/>
</dbReference>
<dbReference type="PANTHER" id="PTHR35894:SF1">
    <property type="entry name" value="PHOSPHORIBULOKINASE _ URIDINE KINASE FAMILY"/>
    <property type="match status" value="1"/>
</dbReference>
<dbReference type="PANTHER" id="PTHR35894">
    <property type="entry name" value="GENERAL SECRETION PATHWAY PROTEIN A-RELATED"/>
    <property type="match status" value="1"/>
</dbReference>
<dbReference type="SMART" id="SM00382">
    <property type="entry name" value="AAA"/>
    <property type="match status" value="1"/>
</dbReference>
<dbReference type="Pfam" id="PF13191">
    <property type="entry name" value="AAA_16"/>
    <property type="match status" value="1"/>
</dbReference>
<feature type="domain" description="AAA+ ATPase" evidence="2">
    <location>
        <begin position="53"/>
        <end position="276"/>
    </location>
</feature>
<dbReference type="Gene3D" id="3.40.50.300">
    <property type="entry name" value="P-loop containing nucleotide triphosphate hydrolases"/>
    <property type="match status" value="1"/>
</dbReference>
<dbReference type="InterPro" id="IPR052026">
    <property type="entry name" value="ExeA_AAA_ATPase_DNA-bind"/>
</dbReference>
<sequence>MDALGPPAVGPVNPFSATAVARVSADGTDTITVVTVAIRDALAHLDNYLRTGGGGTVAVVGDYGTGKTHLAVELLAHARRTVGPAGTAIYLDAPADTFLSLSRRFLGRLSRDAVRALVAEWRAESPAPPATCDGDPEPATDPLPRRLREELAEVTADPSFGTVLAMLLDPATEAMAWDWLMGYPPGPALVAAGVTARADVEAGAVETMGVLALLHGRRHERFVLVLDELDKILSAAGRPGDEIMARFARMIGVLGSAGAFLVIAGLPDMLHLLSPDVRQRIGPIVRMSALSPADVREFIRQSQARAFGHARLAPFTEETTDYLTNLADGVPRRIIRLCYHLYQRAAQARTPVTHVMVREAVRVQFDLASRQDVGADVRRVLTQDGWSYQRDHLVGSMRDLPVDFWVPLDEQDAGCCVLLSESVLKSEEVDELNRRVVAIRAAVPDSEVILVVVGHLPTDHAADLAATFSVEPIVYDPQTFAEDLSGSVKALMRRLEQVVGADALTSVRQRVERIQRQQSNTQRSIERLSYQLDEMRGELHEDLRGPRLDAGSTIRRGPATGVASPLPGRVARVFVEAIQALDQLSGFERHLQDAFTPPRPGAGRSTEEGGAPLRSRLRSRDVQRALGTSMVLRRLIEAFRYGVEQWYERHSRDPQPADLEQLDRLCETYDGIAEYLPLFQLDALGDLATPGTGDDDAIDPPDRSRNWSGARSVFDGLSGHVRQLMVPA</sequence>
<dbReference type="SUPFAM" id="SSF52540">
    <property type="entry name" value="P-loop containing nucleoside triphosphate hydrolases"/>
    <property type="match status" value="1"/>
</dbReference>
<evidence type="ECO:0000259" key="2">
    <source>
        <dbReference type="SMART" id="SM00382"/>
    </source>
</evidence>
<proteinExistence type="predicted"/>
<name>A0A1A8ZLE4_9ACTN</name>
<dbReference type="InterPro" id="IPR041664">
    <property type="entry name" value="AAA_16"/>
</dbReference>
<evidence type="ECO:0000313" key="4">
    <source>
        <dbReference type="Proteomes" id="UP000198765"/>
    </source>
</evidence>
<organism evidence="3 4">
    <name type="scientific">Micromonospora narathiwatensis</name>
    <dbReference type="NCBI Taxonomy" id="299146"/>
    <lineage>
        <taxon>Bacteria</taxon>
        <taxon>Bacillati</taxon>
        <taxon>Actinomycetota</taxon>
        <taxon>Actinomycetes</taxon>
        <taxon>Micromonosporales</taxon>
        <taxon>Micromonosporaceae</taxon>
        <taxon>Micromonospora</taxon>
    </lineage>
</organism>
<dbReference type="AlphaFoldDB" id="A0A1A8ZLE4"/>
<protein>
    <submittedName>
        <fullName evidence="3">AAA ATPase domain-containing protein</fullName>
    </submittedName>
</protein>
<keyword evidence="4" id="KW-1185">Reference proteome</keyword>
<feature type="region of interest" description="Disordered" evidence="1">
    <location>
        <begin position="594"/>
        <end position="619"/>
    </location>
</feature>
<dbReference type="InterPro" id="IPR003593">
    <property type="entry name" value="AAA+_ATPase"/>
</dbReference>
<dbReference type="InterPro" id="IPR027417">
    <property type="entry name" value="P-loop_NTPase"/>
</dbReference>
<evidence type="ECO:0000313" key="3">
    <source>
        <dbReference type="EMBL" id="SBT44671.1"/>
    </source>
</evidence>
<reference evidence="3 4" key="1">
    <citation type="submission" date="2016-06" db="EMBL/GenBank/DDBJ databases">
        <authorList>
            <person name="Kjaerup R.B."/>
            <person name="Dalgaard T.S."/>
            <person name="Juul-Madsen H.R."/>
        </authorList>
    </citation>
    <scope>NUCLEOTIDE SEQUENCE [LARGE SCALE GENOMIC DNA]</scope>
    <source>
        <strain evidence="3 4">DSM 45248</strain>
    </source>
</reference>
<gene>
    <name evidence="3" type="ORF">GA0070621_2129</name>
</gene>
<dbReference type="PATRIC" id="fig|299146.4.peg.2200"/>
<accession>A0A1A8ZLE4</accession>
<dbReference type="RefSeq" id="WP_091194021.1">
    <property type="nucleotide sequence ID" value="NZ_LT594324.1"/>
</dbReference>
<evidence type="ECO:0000256" key="1">
    <source>
        <dbReference type="SAM" id="MobiDB-lite"/>
    </source>
</evidence>